<dbReference type="AlphaFoldDB" id="A0A9P6AKA0"/>
<organism evidence="1 2">
    <name type="scientific">Hydnum rufescens UP504</name>
    <dbReference type="NCBI Taxonomy" id="1448309"/>
    <lineage>
        <taxon>Eukaryota</taxon>
        <taxon>Fungi</taxon>
        <taxon>Dikarya</taxon>
        <taxon>Basidiomycota</taxon>
        <taxon>Agaricomycotina</taxon>
        <taxon>Agaricomycetes</taxon>
        <taxon>Cantharellales</taxon>
        <taxon>Hydnaceae</taxon>
        <taxon>Hydnum</taxon>
    </lineage>
</organism>
<keyword evidence="2" id="KW-1185">Reference proteome</keyword>
<sequence>MFLNIYANDSVAWGNGWIVASLVAATAAGKGQWLARRLREWCHAYIKDSKNLPTNAYGRWNVSMLVSDEDLAQDITLHLQGLGPFISALDITRLGLERSISLKTASRWMRLMQYRWGKEPKGQYVDGHEQDDVVTYRQSTFLPAWAVVDAKTRKFDDGSNLDPLTPVSSRPTSIFYAHDRRTLRWVHASETAKPYAKGKGTSLMVADFVSPDYGWLREPGDADADGARVFLRPGKERDGYFMCDEVLAQVTKAMDVLDKHYWTEDHVFVYDNATTHKKCADDALSAQHMPKYPPNPNGKGRKKGENWGVKVPLLGPNGNVIHGSDGKVVKIFKKMADAQFSDGRPQPLYFPDDHPQYPGLFKGMAVILEECGFSNARSLKAECKGFKCAPGITDCCCRRILFNQPDFVGVKSLLEDVCERRGYRVIFLPKFHPELNFIEMCWGYAKRVYRQFPISSDPMILEKNALAALESIPLLSMRWFSNRSLRFMDGYRRGLNGSEAIWAVKKYRGHCCLPPELVHEIEFERKKAAATS</sequence>
<evidence type="ECO:0000313" key="1">
    <source>
        <dbReference type="EMBL" id="KAF9507313.1"/>
    </source>
</evidence>
<protein>
    <submittedName>
        <fullName evidence="1">Uncharacterized protein</fullName>
    </submittedName>
</protein>
<dbReference type="Gene3D" id="3.30.420.10">
    <property type="entry name" value="Ribonuclease H-like superfamily/Ribonuclease H"/>
    <property type="match status" value="1"/>
</dbReference>
<dbReference type="PANTHER" id="PTHR35871">
    <property type="entry name" value="EXPRESSED PROTEIN"/>
    <property type="match status" value="1"/>
</dbReference>
<dbReference type="InterPro" id="IPR036397">
    <property type="entry name" value="RNaseH_sf"/>
</dbReference>
<evidence type="ECO:0000313" key="2">
    <source>
        <dbReference type="Proteomes" id="UP000886523"/>
    </source>
</evidence>
<comment type="caution">
    <text evidence="1">The sequence shown here is derived from an EMBL/GenBank/DDBJ whole genome shotgun (WGS) entry which is preliminary data.</text>
</comment>
<dbReference type="OrthoDB" id="10039611at2759"/>
<name>A0A9P6AKA0_9AGAM</name>
<dbReference type="Proteomes" id="UP000886523">
    <property type="component" value="Unassembled WGS sequence"/>
</dbReference>
<accession>A0A9P6AKA0</accession>
<gene>
    <name evidence="1" type="ORF">BS47DRAFT_1373924</name>
</gene>
<dbReference type="EMBL" id="MU129084">
    <property type="protein sequence ID" value="KAF9507313.1"/>
    <property type="molecule type" value="Genomic_DNA"/>
</dbReference>
<dbReference type="PANTHER" id="PTHR35871:SF1">
    <property type="entry name" value="CXC1-LIKE CYSTEINE CLUSTER ASSOCIATED WITH KDZ TRANSPOSASES DOMAIN-CONTAINING PROTEIN"/>
    <property type="match status" value="1"/>
</dbReference>
<proteinExistence type="predicted"/>
<reference evidence="1" key="1">
    <citation type="journal article" date="2020" name="Nat. Commun.">
        <title>Large-scale genome sequencing of mycorrhizal fungi provides insights into the early evolution of symbiotic traits.</title>
        <authorList>
            <person name="Miyauchi S."/>
            <person name="Kiss E."/>
            <person name="Kuo A."/>
            <person name="Drula E."/>
            <person name="Kohler A."/>
            <person name="Sanchez-Garcia M."/>
            <person name="Morin E."/>
            <person name="Andreopoulos B."/>
            <person name="Barry K.W."/>
            <person name="Bonito G."/>
            <person name="Buee M."/>
            <person name="Carver A."/>
            <person name="Chen C."/>
            <person name="Cichocki N."/>
            <person name="Clum A."/>
            <person name="Culley D."/>
            <person name="Crous P.W."/>
            <person name="Fauchery L."/>
            <person name="Girlanda M."/>
            <person name="Hayes R.D."/>
            <person name="Keri Z."/>
            <person name="LaButti K."/>
            <person name="Lipzen A."/>
            <person name="Lombard V."/>
            <person name="Magnuson J."/>
            <person name="Maillard F."/>
            <person name="Murat C."/>
            <person name="Nolan M."/>
            <person name="Ohm R.A."/>
            <person name="Pangilinan J."/>
            <person name="Pereira M.F."/>
            <person name="Perotto S."/>
            <person name="Peter M."/>
            <person name="Pfister S."/>
            <person name="Riley R."/>
            <person name="Sitrit Y."/>
            <person name="Stielow J.B."/>
            <person name="Szollosi G."/>
            <person name="Zifcakova L."/>
            <person name="Stursova M."/>
            <person name="Spatafora J.W."/>
            <person name="Tedersoo L."/>
            <person name="Vaario L.M."/>
            <person name="Yamada A."/>
            <person name="Yan M."/>
            <person name="Wang P."/>
            <person name="Xu J."/>
            <person name="Bruns T."/>
            <person name="Baldrian P."/>
            <person name="Vilgalys R."/>
            <person name="Dunand C."/>
            <person name="Henrissat B."/>
            <person name="Grigoriev I.V."/>
            <person name="Hibbett D."/>
            <person name="Nagy L.G."/>
            <person name="Martin F.M."/>
        </authorList>
    </citation>
    <scope>NUCLEOTIDE SEQUENCE</scope>
    <source>
        <strain evidence="1">UP504</strain>
    </source>
</reference>
<dbReference type="GO" id="GO:0003676">
    <property type="term" value="F:nucleic acid binding"/>
    <property type="evidence" value="ECO:0007669"/>
    <property type="project" value="InterPro"/>
</dbReference>